<dbReference type="AlphaFoldDB" id="A0A9P7UMP7"/>
<protein>
    <submittedName>
        <fullName evidence="3">Uncharacterized protein</fullName>
    </submittedName>
</protein>
<dbReference type="GeneID" id="66072691"/>
<comment type="caution">
    <text evidence="3">The sequence shown here is derived from an EMBL/GenBank/DDBJ whole genome shotgun (WGS) entry which is preliminary data.</text>
</comment>
<dbReference type="Proteomes" id="UP001049176">
    <property type="component" value="Chromosome 11"/>
</dbReference>
<evidence type="ECO:0000313" key="4">
    <source>
        <dbReference type="Proteomes" id="UP001049176"/>
    </source>
</evidence>
<feature type="transmembrane region" description="Helical" evidence="2">
    <location>
        <begin position="20"/>
        <end position="40"/>
    </location>
</feature>
<evidence type="ECO:0000256" key="1">
    <source>
        <dbReference type="SAM" id="MobiDB-lite"/>
    </source>
</evidence>
<feature type="compositionally biased region" description="Basic and acidic residues" evidence="1">
    <location>
        <begin position="77"/>
        <end position="87"/>
    </location>
</feature>
<evidence type="ECO:0000256" key="2">
    <source>
        <dbReference type="SAM" id="Phobius"/>
    </source>
</evidence>
<keyword evidence="2" id="KW-0472">Membrane</keyword>
<reference evidence="3" key="1">
    <citation type="journal article" date="2021" name="Genome Biol. Evol.">
        <title>The assembled and annotated genome of the fairy-ring fungus Marasmius oreades.</title>
        <authorList>
            <person name="Hiltunen M."/>
            <person name="Ament-Velasquez S.L."/>
            <person name="Johannesson H."/>
        </authorList>
    </citation>
    <scope>NUCLEOTIDE SEQUENCE</scope>
    <source>
        <strain evidence="3">03SP1</strain>
    </source>
</reference>
<accession>A0A9P7UMP7</accession>
<dbReference type="OrthoDB" id="3357408at2759"/>
<proteinExistence type="predicted"/>
<keyword evidence="2" id="KW-1133">Transmembrane helix</keyword>
<keyword evidence="4" id="KW-1185">Reference proteome</keyword>
<name>A0A9P7UMP7_9AGAR</name>
<dbReference type="EMBL" id="CM032191">
    <property type="protein sequence ID" value="KAG7086101.1"/>
    <property type="molecule type" value="Genomic_DNA"/>
</dbReference>
<dbReference type="KEGG" id="more:E1B28_003615"/>
<dbReference type="RefSeq" id="XP_043002572.1">
    <property type="nucleotide sequence ID" value="XM_043160615.1"/>
</dbReference>
<feature type="region of interest" description="Disordered" evidence="1">
    <location>
        <begin position="44"/>
        <end position="105"/>
    </location>
</feature>
<organism evidence="3 4">
    <name type="scientific">Marasmius oreades</name>
    <name type="common">fairy-ring Marasmius</name>
    <dbReference type="NCBI Taxonomy" id="181124"/>
    <lineage>
        <taxon>Eukaryota</taxon>
        <taxon>Fungi</taxon>
        <taxon>Dikarya</taxon>
        <taxon>Basidiomycota</taxon>
        <taxon>Agaricomycotina</taxon>
        <taxon>Agaricomycetes</taxon>
        <taxon>Agaricomycetidae</taxon>
        <taxon>Agaricales</taxon>
        <taxon>Marasmiineae</taxon>
        <taxon>Marasmiaceae</taxon>
        <taxon>Marasmius</taxon>
    </lineage>
</organism>
<gene>
    <name evidence="3" type="ORF">E1B28_003615</name>
</gene>
<sequence>MILNLAYDPNTQGILPMDVATLAVLFSGLAPTLIIVRVAYRKKSDTHNEQNENVTRSMAFADRPVGQSTYHSPSVDLRFRLGEHEKNNPSGDDSEPASGSNEKIV</sequence>
<keyword evidence="2" id="KW-0812">Transmembrane</keyword>
<evidence type="ECO:0000313" key="3">
    <source>
        <dbReference type="EMBL" id="KAG7086101.1"/>
    </source>
</evidence>